<protein>
    <recommendedName>
        <fullName evidence="1">Topoisomerase 6 subunit A/Spo11 TOPRIM domain-containing protein</fullName>
    </recommendedName>
</protein>
<proteinExistence type="predicted"/>
<dbReference type="GO" id="GO:0007131">
    <property type="term" value="P:reciprocal meiotic recombination"/>
    <property type="evidence" value="ECO:0007669"/>
    <property type="project" value="TreeGrafter"/>
</dbReference>
<dbReference type="PANTHER" id="PTHR10848:SF0">
    <property type="entry name" value="MEIOTIC RECOMBINATION PROTEIN SPO11"/>
    <property type="match status" value="1"/>
</dbReference>
<dbReference type="GO" id="GO:0003677">
    <property type="term" value="F:DNA binding"/>
    <property type="evidence" value="ECO:0007669"/>
    <property type="project" value="InterPro"/>
</dbReference>
<dbReference type="InterPro" id="IPR034136">
    <property type="entry name" value="TOPRIM_Topo6A/Spo11"/>
</dbReference>
<dbReference type="EMBL" id="HBER01042942">
    <property type="protein sequence ID" value="CAD8546357.1"/>
    <property type="molecule type" value="Transcribed_RNA"/>
</dbReference>
<dbReference type="SUPFAM" id="SSF56726">
    <property type="entry name" value="DNA topoisomerase IV, alpha subunit"/>
    <property type="match status" value="1"/>
</dbReference>
<name>A0A7S0JB82_9EUKA</name>
<feature type="domain" description="Topoisomerase 6 subunit A/Spo11 TOPRIM" evidence="1">
    <location>
        <begin position="3"/>
        <end position="116"/>
    </location>
</feature>
<dbReference type="GO" id="GO:0000228">
    <property type="term" value="C:nuclear chromosome"/>
    <property type="evidence" value="ECO:0007669"/>
    <property type="project" value="TreeGrafter"/>
</dbReference>
<dbReference type="GO" id="GO:0003918">
    <property type="term" value="F:DNA topoisomerase type II (double strand cut, ATP-hydrolyzing) activity"/>
    <property type="evidence" value="ECO:0007669"/>
    <property type="project" value="InterPro"/>
</dbReference>
<sequence length="134" mass="15041">MALMLTYKHGSARFAMERYFCPQLSWIGLYSEDVARLRRRHAASDQGGEEPLSDMFQPFTARDRAFANGLMRRPEVEKDRSLLREAAEMLRAAQKLEIEALQSLGPTALVDYVVEKVVVLGGLGDASQVNDSSY</sequence>
<dbReference type="GO" id="GO:0000706">
    <property type="term" value="P:meiotic DNA double-strand break processing"/>
    <property type="evidence" value="ECO:0007669"/>
    <property type="project" value="TreeGrafter"/>
</dbReference>
<dbReference type="InterPro" id="IPR036078">
    <property type="entry name" value="Spo11/TopoVI_A_sf"/>
</dbReference>
<dbReference type="PANTHER" id="PTHR10848">
    <property type="entry name" value="MEIOTIC RECOMBINATION PROTEIN SPO11"/>
    <property type="match status" value="1"/>
</dbReference>
<organism evidence="2">
    <name type="scientific">Calcidiscus leptoporus</name>
    <dbReference type="NCBI Taxonomy" id="127549"/>
    <lineage>
        <taxon>Eukaryota</taxon>
        <taxon>Haptista</taxon>
        <taxon>Haptophyta</taxon>
        <taxon>Prymnesiophyceae</taxon>
        <taxon>Coccolithales</taxon>
        <taxon>Calcidiscaceae</taxon>
        <taxon>Calcidiscus</taxon>
    </lineage>
</organism>
<dbReference type="Gene3D" id="3.40.1360.10">
    <property type="match status" value="1"/>
</dbReference>
<dbReference type="InterPro" id="IPR002815">
    <property type="entry name" value="Spo11/TopoVI_A"/>
</dbReference>
<dbReference type="Pfam" id="PF21180">
    <property type="entry name" value="TOP6A-Spo11_Toprim"/>
    <property type="match status" value="1"/>
</dbReference>
<evidence type="ECO:0000259" key="1">
    <source>
        <dbReference type="Pfam" id="PF21180"/>
    </source>
</evidence>
<dbReference type="GO" id="GO:0042138">
    <property type="term" value="P:meiotic DNA double-strand break formation"/>
    <property type="evidence" value="ECO:0007669"/>
    <property type="project" value="TreeGrafter"/>
</dbReference>
<dbReference type="AlphaFoldDB" id="A0A7S0JB82"/>
<evidence type="ECO:0000313" key="2">
    <source>
        <dbReference type="EMBL" id="CAD8546357.1"/>
    </source>
</evidence>
<accession>A0A7S0JB82</accession>
<gene>
    <name evidence="2" type="ORF">CLEP1334_LOCUS21647</name>
</gene>
<reference evidence="2" key="1">
    <citation type="submission" date="2021-01" db="EMBL/GenBank/DDBJ databases">
        <authorList>
            <person name="Corre E."/>
            <person name="Pelletier E."/>
            <person name="Niang G."/>
            <person name="Scheremetjew M."/>
            <person name="Finn R."/>
            <person name="Kale V."/>
            <person name="Holt S."/>
            <person name="Cochrane G."/>
            <person name="Meng A."/>
            <person name="Brown T."/>
            <person name="Cohen L."/>
        </authorList>
    </citation>
    <scope>NUCLEOTIDE SEQUENCE</scope>
    <source>
        <strain evidence="2">RCC1130</strain>
    </source>
</reference>